<evidence type="ECO:0000313" key="7">
    <source>
        <dbReference type="Proteomes" id="UP000295399"/>
    </source>
</evidence>
<name>A0A4R2PNG3_RHOSA</name>
<comment type="function">
    <text evidence="5">Specifically methylates the pseudouridine at position 1915 (m3Psi1915) in 23S rRNA.</text>
</comment>
<reference evidence="6 7" key="1">
    <citation type="submission" date="2019-03" db="EMBL/GenBank/DDBJ databases">
        <title>Genomic Encyclopedia of Type Strains, Phase IV (KMG-IV): sequencing the most valuable type-strain genomes for metagenomic binning, comparative biology and taxonomic classification.</title>
        <authorList>
            <person name="Goeker M."/>
        </authorList>
    </citation>
    <scope>NUCLEOTIDE SEQUENCE [LARGE SCALE GENOMIC DNA]</scope>
    <source>
        <strain evidence="6 7">DSM 2132</strain>
    </source>
</reference>
<dbReference type="OrthoDB" id="9806643at2"/>
<comment type="subunit">
    <text evidence="5">Homodimer.</text>
</comment>
<dbReference type="PANTHER" id="PTHR33603:SF1">
    <property type="entry name" value="RIBOSOMAL RNA LARGE SUBUNIT METHYLTRANSFERASE H"/>
    <property type="match status" value="1"/>
</dbReference>
<accession>A0A4R2PNG3</accession>
<dbReference type="Gene3D" id="3.40.1280.10">
    <property type="match status" value="1"/>
</dbReference>
<evidence type="ECO:0000256" key="2">
    <source>
        <dbReference type="ARBA" id="ARBA00022679"/>
    </source>
</evidence>
<evidence type="ECO:0000256" key="4">
    <source>
        <dbReference type="ARBA" id="ARBA00038303"/>
    </source>
</evidence>
<feature type="binding site" evidence="5">
    <location>
        <position position="100"/>
    </location>
    <ligand>
        <name>S-adenosyl-L-methionine</name>
        <dbReference type="ChEBI" id="CHEBI:59789"/>
    </ligand>
</feature>
<dbReference type="FunCoup" id="A0A4R2PNG3">
    <property type="interactions" value="362"/>
</dbReference>
<dbReference type="Proteomes" id="UP000295399">
    <property type="component" value="Unassembled WGS sequence"/>
</dbReference>
<comment type="subcellular location">
    <subcellularLocation>
        <location evidence="5">Cytoplasm</location>
    </subcellularLocation>
</comment>
<evidence type="ECO:0000313" key="6">
    <source>
        <dbReference type="EMBL" id="TCP36474.1"/>
    </source>
</evidence>
<keyword evidence="3 5" id="KW-0949">S-adenosyl-L-methionine</keyword>
<keyword evidence="7" id="KW-1185">Reference proteome</keyword>
<gene>
    <name evidence="5" type="primary">rlmH</name>
    <name evidence="6" type="ORF">EV659_103366</name>
</gene>
<protein>
    <recommendedName>
        <fullName evidence="5">Ribosomal RNA large subunit methyltransferase H</fullName>
        <ecNumber evidence="5">2.1.1.177</ecNumber>
    </recommendedName>
    <alternativeName>
        <fullName evidence="5">23S rRNA (pseudouridine1915-N3)-methyltransferase</fullName>
    </alternativeName>
    <alternativeName>
        <fullName evidence="5">23S rRNA m3Psi1915 methyltransferase</fullName>
    </alternativeName>
    <alternativeName>
        <fullName evidence="5">rRNA (pseudouridine-N3-)-methyltransferase RlmH</fullName>
    </alternativeName>
</protein>
<keyword evidence="1 5" id="KW-0489">Methyltransferase</keyword>
<organism evidence="6 7">
    <name type="scientific">Rhodothalassium salexigens DSM 2132</name>
    <dbReference type="NCBI Taxonomy" id="1188247"/>
    <lineage>
        <taxon>Bacteria</taxon>
        <taxon>Pseudomonadati</taxon>
        <taxon>Pseudomonadota</taxon>
        <taxon>Alphaproteobacteria</taxon>
        <taxon>Rhodothalassiales</taxon>
        <taxon>Rhodothalassiaceae</taxon>
        <taxon>Rhodothalassium</taxon>
    </lineage>
</organism>
<dbReference type="Pfam" id="PF02590">
    <property type="entry name" value="SPOUT_MTase"/>
    <property type="match status" value="1"/>
</dbReference>
<dbReference type="NCBIfam" id="NF000989">
    <property type="entry name" value="PRK00103.2-3"/>
    <property type="match status" value="1"/>
</dbReference>
<evidence type="ECO:0000256" key="3">
    <source>
        <dbReference type="ARBA" id="ARBA00022691"/>
    </source>
</evidence>
<evidence type="ECO:0000256" key="5">
    <source>
        <dbReference type="HAMAP-Rule" id="MF_00658"/>
    </source>
</evidence>
<dbReference type="InterPro" id="IPR003742">
    <property type="entry name" value="RlmH-like"/>
</dbReference>
<dbReference type="PIRSF" id="PIRSF004505">
    <property type="entry name" value="MT_bac"/>
    <property type="match status" value="1"/>
</dbReference>
<keyword evidence="5" id="KW-0698">rRNA processing</keyword>
<comment type="caution">
    <text evidence="6">The sequence shown here is derived from an EMBL/GenBank/DDBJ whole genome shotgun (WGS) entry which is preliminary data.</text>
</comment>
<comment type="similarity">
    <text evidence="4 5">Belongs to the RNA methyltransferase RlmH family.</text>
</comment>
<keyword evidence="5" id="KW-0963">Cytoplasm</keyword>
<proteinExistence type="inferred from homology"/>
<feature type="binding site" evidence="5">
    <location>
        <position position="68"/>
    </location>
    <ligand>
        <name>S-adenosyl-L-methionine</name>
        <dbReference type="ChEBI" id="CHEBI:59789"/>
    </ligand>
</feature>
<dbReference type="GO" id="GO:0005737">
    <property type="term" value="C:cytoplasm"/>
    <property type="evidence" value="ECO:0007669"/>
    <property type="project" value="UniProtKB-SubCell"/>
</dbReference>
<dbReference type="SUPFAM" id="SSF75217">
    <property type="entry name" value="alpha/beta knot"/>
    <property type="match status" value="1"/>
</dbReference>
<dbReference type="InterPro" id="IPR029028">
    <property type="entry name" value="Alpha/beta_knot_MTases"/>
</dbReference>
<feature type="binding site" evidence="5">
    <location>
        <begin position="119"/>
        <end position="124"/>
    </location>
    <ligand>
        <name>S-adenosyl-L-methionine</name>
        <dbReference type="ChEBI" id="CHEBI:59789"/>
    </ligand>
</feature>
<dbReference type="InterPro" id="IPR029026">
    <property type="entry name" value="tRNA_m1G_MTases_N"/>
</dbReference>
<dbReference type="HAMAP" id="MF_00658">
    <property type="entry name" value="23SrRNA_methyltr_H"/>
    <property type="match status" value="1"/>
</dbReference>
<keyword evidence="2 5" id="KW-0808">Transferase</keyword>
<sequence>MDIIVAAVGKLGRGPEADLAAAYAKRLAWPVTTVECPESRADTVDQRRADEARRLRKALDRADRLIALDERGATLTSRDLAGQIQTWQDDGCRRLGLIVGGPDGLDPDLTHEAALTLSLGRLTWPHKLARAMVYEQLYRAWTITQGHPYHRD</sequence>
<comment type="catalytic activity">
    <reaction evidence="5">
        <text>pseudouridine(1915) in 23S rRNA + S-adenosyl-L-methionine = N(3)-methylpseudouridine(1915) in 23S rRNA + S-adenosyl-L-homocysteine + H(+)</text>
        <dbReference type="Rhea" id="RHEA:42752"/>
        <dbReference type="Rhea" id="RHEA-COMP:10221"/>
        <dbReference type="Rhea" id="RHEA-COMP:10222"/>
        <dbReference type="ChEBI" id="CHEBI:15378"/>
        <dbReference type="ChEBI" id="CHEBI:57856"/>
        <dbReference type="ChEBI" id="CHEBI:59789"/>
        <dbReference type="ChEBI" id="CHEBI:65314"/>
        <dbReference type="ChEBI" id="CHEBI:74486"/>
        <dbReference type="EC" id="2.1.1.177"/>
    </reaction>
</comment>
<dbReference type="EC" id="2.1.1.177" evidence="5"/>
<evidence type="ECO:0000256" key="1">
    <source>
        <dbReference type="ARBA" id="ARBA00022603"/>
    </source>
</evidence>
<dbReference type="RefSeq" id="WP_132708002.1">
    <property type="nucleotide sequence ID" value="NZ_JACIGF010000003.1"/>
</dbReference>
<dbReference type="EMBL" id="SLXO01000003">
    <property type="protein sequence ID" value="TCP36474.1"/>
    <property type="molecule type" value="Genomic_DNA"/>
</dbReference>
<dbReference type="InParanoid" id="A0A4R2PNG3"/>
<dbReference type="PANTHER" id="PTHR33603">
    <property type="entry name" value="METHYLTRANSFERASE"/>
    <property type="match status" value="1"/>
</dbReference>
<dbReference type="GO" id="GO:0070038">
    <property type="term" value="F:rRNA (pseudouridine-N3-)-methyltransferase activity"/>
    <property type="evidence" value="ECO:0007669"/>
    <property type="project" value="UniProtKB-UniRule"/>
</dbReference>
<dbReference type="CDD" id="cd18081">
    <property type="entry name" value="RlmH-like"/>
    <property type="match status" value="1"/>
</dbReference>
<dbReference type="AlphaFoldDB" id="A0A4R2PNG3"/>